<dbReference type="Gene3D" id="1.50.10.20">
    <property type="match status" value="1"/>
</dbReference>
<evidence type="ECO:0000256" key="3">
    <source>
        <dbReference type="ARBA" id="ARBA00012350"/>
    </source>
</evidence>
<name>A0ABY7CEL2_9BASI</name>
<dbReference type="Proteomes" id="UP001164743">
    <property type="component" value="Chromosome 3A"/>
</dbReference>
<evidence type="ECO:0000313" key="9">
    <source>
        <dbReference type="EMBL" id="WAQ83205.1"/>
    </source>
</evidence>
<proteinExistence type="inferred from homology"/>
<evidence type="ECO:0000256" key="1">
    <source>
        <dbReference type="ARBA" id="ARBA00001452"/>
    </source>
</evidence>
<organism evidence="9 10">
    <name type="scientific">Puccinia triticina</name>
    <dbReference type="NCBI Taxonomy" id="208348"/>
    <lineage>
        <taxon>Eukaryota</taxon>
        <taxon>Fungi</taxon>
        <taxon>Dikarya</taxon>
        <taxon>Basidiomycota</taxon>
        <taxon>Pucciniomycotina</taxon>
        <taxon>Pucciniomycetes</taxon>
        <taxon>Pucciniales</taxon>
        <taxon>Pucciniaceae</taxon>
        <taxon>Puccinia</taxon>
    </lineage>
</organism>
<dbReference type="RefSeq" id="XP_053018760.1">
    <property type="nucleotide sequence ID" value="XM_053167554.1"/>
</dbReference>
<dbReference type="EMBL" id="CP110423">
    <property type="protein sequence ID" value="WAQ83205.1"/>
    <property type="molecule type" value="Genomic_DNA"/>
</dbReference>
<dbReference type="PANTHER" id="PTHR12145">
    <property type="entry name" value="MANNAN ENDO-1,6-ALPHA-MANNOSIDASE DCW1"/>
    <property type="match status" value="1"/>
</dbReference>
<feature type="compositionally biased region" description="Low complexity" evidence="8">
    <location>
        <begin position="37"/>
        <end position="63"/>
    </location>
</feature>
<dbReference type="Pfam" id="PF03663">
    <property type="entry name" value="Glyco_hydro_76"/>
    <property type="match status" value="1"/>
</dbReference>
<keyword evidence="4" id="KW-0732">Signal</keyword>
<evidence type="ECO:0000256" key="5">
    <source>
        <dbReference type="ARBA" id="ARBA00022801"/>
    </source>
</evidence>
<evidence type="ECO:0000256" key="4">
    <source>
        <dbReference type="ARBA" id="ARBA00022729"/>
    </source>
</evidence>
<evidence type="ECO:0000313" key="10">
    <source>
        <dbReference type="Proteomes" id="UP001164743"/>
    </source>
</evidence>
<gene>
    <name evidence="9" type="ORF">PtA15_3A574</name>
</gene>
<sequence>MADSNHDRIPPLGNKSQSISAMRLLPYPAPATSHLLPSSAAPGPCRARPAQPAQQLQPSLAKPTLSTPSLLPLTEAVSLNVNDVSALKNAASAALTNLMSFYTPNPSGVFDQAQTPWHESGMIWGLFMDYAKYTGDTQFLDVVTGALVNTSYGSEQDLLGGAMSSTAATLLGRWNDDILWHSLVPIGGAEIYGANSIMPGSKGPWITLAQKTYDQTYQQWDDGCGGGIYWSRDRNGASAPYKSLITQLEFIQQGARNFMANKNNTALDLSKAAMDWVFSSGLGNVQTGVLYDGMNVGECGKFTSHIWSYNYGALLGALAWMHKATGNNTYLDLVAPFYNYAQLTFSGQKVSNVVTETCEPGAKCNRDQQGFKAIYLRNLAYTYREATSDQVKGAIKSTIDASVAAMVQYSCDDDWFCNGNWTADATPVKYVRSQHVAAALLVSALGVHLSPEGGLLPKITPGQLTDTTNGAAGLGSGGTKNPGKVTSKPLAAASGLKVTFSSIFLGLFTVAFSTSIFDPLAFIP</sequence>
<dbReference type="InterPro" id="IPR008928">
    <property type="entry name" value="6-hairpin_glycosidase_sf"/>
</dbReference>
<comment type="catalytic activity">
    <reaction evidence="1">
        <text>Random hydrolysis of (1-&gt;6)-alpha-D-mannosidic linkages in unbranched (1-&gt;6)-mannans.</text>
        <dbReference type="EC" id="3.2.1.101"/>
    </reaction>
</comment>
<keyword evidence="10" id="KW-1185">Reference proteome</keyword>
<evidence type="ECO:0000256" key="2">
    <source>
        <dbReference type="ARBA" id="ARBA00009699"/>
    </source>
</evidence>
<comment type="similarity">
    <text evidence="2">Belongs to the glycosyl hydrolase 76 family.</text>
</comment>
<keyword evidence="6" id="KW-0325">Glycoprotein</keyword>
<protein>
    <recommendedName>
        <fullName evidence="3">mannan endo-1,6-alpha-mannosidase</fullName>
        <ecNumber evidence="3">3.2.1.101</ecNumber>
    </recommendedName>
</protein>
<evidence type="ECO:0000256" key="6">
    <source>
        <dbReference type="ARBA" id="ARBA00023180"/>
    </source>
</evidence>
<reference evidence="9" key="1">
    <citation type="submission" date="2022-10" db="EMBL/GenBank/DDBJ databases">
        <title>Puccinia triticina Genome sequencing and assembly.</title>
        <authorList>
            <person name="Li C."/>
        </authorList>
    </citation>
    <scope>NUCLEOTIDE SEQUENCE</scope>
    <source>
        <strain evidence="9">Pt15</strain>
    </source>
</reference>
<dbReference type="InterPro" id="IPR014480">
    <property type="entry name" value="Mannan-1_6-alpha_mannosidase"/>
</dbReference>
<dbReference type="EC" id="3.2.1.101" evidence="3"/>
<feature type="region of interest" description="Disordered" evidence="8">
    <location>
        <begin position="33"/>
        <end position="63"/>
    </location>
</feature>
<dbReference type="GeneID" id="77808449"/>
<dbReference type="PANTHER" id="PTHR12145:SF36">
    <property type="entry name" value="MANNAN ENDO-1,6-ALPHA-MANNOSIDASE DCW1"/>
    <property type="match status" value="1"/>
</dbReference>
<dbReference type="SUPFAM" id="SSF48208">
    <property type="entry name" value="Six-hairpin glycosidases"/>
    <property type="match status" value="1"/>
</dbReference>
<accession>A0ABY7CEL2</accession>
<evidence type="ECO:0000256" key="8">
    <source>
        <dbReference type="SAM" id="MobiDB-lite"/>
    </source>
</evidence>
<keyword evidence="7" id="KW-0326">Glycosidase</keyword>
<keyword evidence="5" id="KW-0378">Hydrolase</keyword>
<dbReference type="InterPro" id="IPR005198">
    <property type="entry name" value="Glyco_hydro_76"/>
</dbReference>
<evidence type="ECO:0000256" key="7">
    <source>
        <dbReference type="ARBA" id="ARBA00023295"/>
    </source>
</evidence>